<evidence type="ECO:0000313" key="1">
    <source>
        <dbReference type="EMBL" id="JAD69213.1"/>
    </source>
</evidence>
<reference evidence="1" key="2">
    <citation type="journal article" date="2015" name="Data Brief">
        <title>Shoot transcriptome of the giant reed, Arundo donax.</title>
        <authorList>
            <person name="Barrero R.A."/>
            <person name="Guerrero F.D."/>
            <person name="Moolhuijzen P."/>
            <person name="Goolsby J.A."/>
            <person name="Tidwell J."/>
            <person name="Bellgard S.E."/>
            <person name="Bellgard M.I."/>
        </authorList>
    </citation>
    <scope>NUCLEOTIDE SEQUENCE</scope>
    <source>
        <tissue evidence="1">Shoot tissue taken approximately 20 cm above the soil surface</tissue>
    </source>
</reference>
<sequence>MYIHHDHTFITIILFWPVFFPSPMLLFSSFLRCHASVFILTMLLQKHLSSSPSIIILPLLNATWFQLSHLF</sequence>
<accession>A0A0A9C445</accession>
<reference evidence="1" key="1">
    <citation type="submission" date="2014-09" db="EMBL/GenBank/DDBJ databases">
        <authorList>
            <person name="Magalhaes I.L.F."/>
            <person name="Oliveira U."/>
            <person name="Santos F.R."/>
            <person name="Vidigal T.H.D.A."/>
            <person name="Brescovit A.D."/>
            <person name="Santos A.J."/>
        </authorList>
    </citation>
    <scope>NUCLEOTIDE SEQUENCE</scope>
    <source>
        <tissue evidence="1">Shoot tissue taken approximately 20 cm above the soil surface</tissue>
    </source>
</reference>
<name>A0A0A9C445_ARUDO</name>
<protein>
    <submittedName>
        <fullName evidence="1">Uncharacterized protein</fullName>
    </submittedName>
</protein>
<dbReference type="EMBL" id="GBRH01228682">
    <property type="protein sequence ID" value="JAD69213.1"/>
    <property type="molecule type" value="Transcribed_RNA"/>
</dbReference>
<dbReference type="AlphaFoldDB" id="A0A0A9C445"/>
<organism evidence="1">
    <name type="scientific">Arundo donax</name>
    <name type="common">Giant reed</name>
    <name type="synonym">Donax arundinaceus</name>
    <dbReference type="NCBI Taxonomy" id="35708"/>
    <lineage>
        <taxon>Eukaryota</taxon>
        <taxon>Viridiplantae</taxon>
        <taxon>Streptophyta</taxon>
        <taxon>Embryophyta</taxon>
        <taxon>Tracheophyta</taxon>
        <taxon>Spermatophyta</taxon>
        <taxon>Magnoliopsida</taxon>
        <taxon>Liliopsida</taxon>
        <taxon>Poales</taxon>
        <taxon>Poaceae</taxon>
        <taxon>PACMAD clade</taxon>
        <taxon>Arundinoideae</taxon>
        <taxon>Arundineae</taxon>
        <taxon>Arundo</taxon>
    </lineage>
</organism>
<proteinExistence type="predicted"/>